<evidence type="ECO:0000313" key="3">
    <source>
        <dbReference type="Proteomes" id="UP000553706"/>
    </source>
</evidence>
<reference evidence="2 3" key="1">
    <citation type="submission" date="2020-08" db="EMBL/GenBank/DDBJ databases">
        <title>Genomic Encyclopedia of Type Strains, Phase IV (KMG-IV): sequencing the most valuable type-strain genomes for metagenomic binning, comparative biology and taxonomic classification.</title>
        <authorList>
            <person name="Goeker M."/>
        </authorList>
    </citation>
    <scope>NUCLEOTIDE SEQUENCE [LARGE SCALE GENOMIC DNA]</scope>
    <source>
        <strain evidence="2 3">DSM 27026</strain>
    </source>
</reference>
<dbReference type="Pfam" id="PF08681">
    <property type="entry name" value="TacA1"/>
    <property type="match status" value="1"/>
</dbReference>
<evidence type="ECO:0000256" key="1">
    <source>
        <dbReference type="ARBA" id="ARBA00022649"/>
    </source>
</evidence>
<protein>
    <submittedName>
        <fullName evidence="2">Uncharacterized protein (DUF1778 family)</fullName>
    </submittedName>
</protein>
<accession>A0A840VPS8</accession>
<evidence type="ECO:0000313" key="2">
    <source>
        <dbReference type="EMBL" id="MBB5373410.1"/>
    </source>
</evidence>
<dbReference type="AlphaFoldDB" id="A0A840VPS8"/>
<organism evidence="2 3">
    <name type="scientific">Acidocella aromatica</name>
    <dbReference type="NCBI Taxonomy" id="1303579"/>
    <lineage>
        <taxon>Bacteria</taxon>
        <taxon>Pseudomonadati</taxon>
        <taxon>Pseudomonadota</taxon>
        <taxon>Alphaproteobacteria</taxon>
        <taxon>Acetobacterales</taxon>
        <taxon>Acidocellaceae</taxon>
        <taxon>Acidocella</taxon>
    </lineage>
</organism>
<dbReference type="Proteomes" id="UP000553706">
    <property type="component" value="Unassembled WGS sequence"/>
</dbReference>
<name>A0A840VPS8_9PROT</name>
<gene>
    <name evidence="2" type="ORF">HNP71_001670</name>
</gene>
<keyword evidence="1" id="KW-1277">Toxin-antitoxin system</keyword>
<comment type="caution">
    <text evidence="2">The sequence shown here is derived from an EMBL/GenBank/DDBJ whole genome shotgun (WGS) entry which is preliminary data.</text>
</comment>
<sequence length="44" mass="4986">MLGQTVIRATPDAYATFLARLDAPPQPNEHLHKIMQSTLPWKVK</sequence>
<keyword evidence="3" id="KW-1185">Reference proteome</keyword>
<dbReference type="EMBL" id="JACHFJ010000006">
    <property type="protein sequence ID" value="MBB5373410.1"/>
    <property type="molecule type" value="Genomic_DNA"/>
</dbReference>
<dbReference type="InterPro" id="IPR014795">
    <property type="entry name" value="TacA_1-like"/>
</dbReference>
<proteinExistence type="predicted"/>